<dbReference type="EMBL" id="CAJA01000481">
    <property type="protein sequence ID" value="CCH75213.1"/>
    <property type="molecule type" value="Genomic_DNA"/>
</dbReference>
<dbReference type="SUPFAM" id="SSF63829">
    <property type="entry name" value="Calcium-dependent phosphotriesterase"/>
    <property type="match status" value="1"/>
</dbReference>
<protein>
    <submittedName>
        <fullName evidence="1">Uncharacterized protein</fullName>
    </submittedName>
</protein>
<name>W6JZZ7_9MICO</name>
<dbReference type="Gene3D" id="2.130.10.80">
    <property type="entry name" value="Galactose oxidase/kelch, beta-propeller"/>
    <property type="match status" value="1"/>
</dbReference>
<accession>W6JZZ7</accession>
<evidence type="ECO:0000313" key="2">
    <source>
        <dbReference type="Proteomes" id="UP000035763"/>
    </source>
</evidence>
<organism evidence="1 2">
    <name type="scientific">Nostocoides australiense Ben110</name>
    <dbReference type="NCBI Taxonomy" id="1193182"/>
    <lineage>
        <taxon>Bacteria</taxon>
        <taxon>Bacillati</taxon>
        <taxon>Actinomycetota</taxon>
        <taxon>Actinomycetes</taxon>
        <taxon>Micrococcales</taxon>
        <taxon>Intrasporangiaceae</taxon>
        <taxon>Nostocoides</taxon>
    </lineage>
</organism>
<sequence length="379" mass="39957">MTVVSGPGSGRPQVSAVVYPRPEGHFKLWSQWGQGVVLPDGRFLSAAGTHDGVDGNSYVFVFDPATGSLTRIADVLTNVPHQPGAWGYGKIHAQLVPVGCDAVLFATYWGDRDGLIYANGYTGDHLLSLDPWTYAVTDLGVPVPEHGIPSLAGDGALVYGEAVDPRGRTDGTKNDVGTFFVFDPATRKVVYRSDDLGHTGFRNIAVMRDGTANVAGPGSSLLRYSVGGELAESGASAPAGWMRASTRSTSDGSVYAVSRAPERFFAIHRDGTVTDLGPAPGYVASMALTADEREIVFVPDAHGLAWEKKTPLMAFDPVTRSSRTIVELEPLVKDKLGLVAGGSYGVAVDQATGRIFVGLNAGPTTDNPWGEVVLAVVEP</sequence>
<dbReference type="STRING" id="1193182.BN11_560009"/>
<dbReference type="AlphaFoldDB" id="W6JZZ7"/>
<dbReference type="InterPro" id="IPR037293">
    <property type="entry name" value="Gal_Oxidase_central_sf"/>
</dbReference>
<gene>
    <name evidence="1" type="ORF">BN11_560009</name>
</gene>
<comment type="caution">
    <text evidence="1">The sequence shown here is derived from an EMBL/GenBank/DDBJ whole genome shotgun (WGS) entry which is preliminary data.</text>
</comment>
<dbReference type="Proteomes" id="UP000035763">
    <property type="component" value="Unassembled WGS sequence"/>
</dbReference>
<keyword evidence="2" id="KW-1185">Reference proteome</keyword>
<evidence type="ECO:0000313" key="1">
    <source>
        <dbReference type="EMBL" id="CCH75213.1"/>
    </source>
</evidence>
<dbReference type="OrthoDB" id="57332at2"/>
<reference evidence="1 2" key="1">
    <citation type="journal article" date="2013" name="ISME J.">
        <title>A metabolic model for members of the genus Tetrasphaera involved in enhanced biological phosphorus removal.</title>
        <authorList>
            <person name="Kristiansen R."/>
            <person name="Nguyen H.T.T."/>
            <person name="Saunders A.M."/>
            <person name="Nielsen J.L."/>
            <person name="Wimmer R."/>
            <person name="Le V.Q."/>
            <person name="McIlroy S.J."/>
            <person name="Petrovski S."/>
            <person name="Seviour R.J."/>
            <person name="Calteau A."/>
            <person name="Nielsen K.L."/>
            <person name="Nielsen P.H."/>
        </authorList>
    </citation>
    <scope>NUCLEOTIDE SEQUENCE [LARGE SCALE GENOMIC DNA]</scope>
    <source>
        <strain evidence="1 2">Ben110</strain>
    </source>
</reference>
<proteinExistence type="predicted"/>